<reference evidence="2" key="1">
    <citation type="submission" date="2022-11" db="UniProtKB">
        <authorList>
            <consortium name="WormBaseParasite"/>
        </authorList>
    </citation>
    <scope>IDENTIFICATION</scope>
</reference>
<protein>
    <submittedName>
        <fullName evidence="2">TRUD domain-containing protein</fullName>
    </submittedName>
</protein>
<dbReference type="Proteomes" id="UP000887576">
    <property type="component" value="Unplaced"/>
</dbReference>
<organism evidence="1 2">
    <name type="scientific">Panagrolaimus sp. JU765</name>
    <dbReference type="NCBI Taxonomy" id="591449"/>
    <lineage>
        <taxon>Eukaryota</taxon>
        <taxon>Metazoa</taxon>
        <taxon>Ecdysozoa</taxon>
        <taxon>Nematoda</taxon>
        <taxon>Chromadorea</taxon>
        <taxon>Rhabditida</taxon>
        <taxon>Tylenchina</taxon>
        <taxon>Panagrolaimomorpha</taxon>
        <taxon>Panagrolaimoidea</taxon>
        <taxon>Panagrolaimidae</taxon>
        <taxon>Panagrolaimus</taxon>
    </lineage>
</organism>
<sequence length="511" mass="58201">MTVDNNSIKFKKFFSDFIVIEKHGTNLCGSWNKNDLKPFVVEESIVEQPKFLTEDDLKALDDVAAFKTKKHVIKMEGDLNTKENRKALHLFIRQRFDNKLASSSTDTGIDVSLSSMKNKDKREIWPKNVGQFLHFTLKKTGHEGSYALNALARSIGLVNSRIFNFAGSKDRRAVTYQRVSVFKMHPQKLLEGLAKQSNLDIELSEFSYEENQVRFGAHDGNVFYILLRDAEIDVEKDAEIDVEKFNNVKNCGCLNLFGPQRFGSLKVNTADIGLMILKGDYKSAVEILLDQENVVNPQMKDLLKQYAESKLPSVLKNFPKKIETSNEAILIRSLAKFNGQTDCYFVSLQQMPMRNRSLYLHAYQSKIFNEFAEIYRSKYGIEACADVEVPLPCSKVCETDGEVFEIYNQLLAKDGLTLASFQPLEEAFGMHLTKRKLILMPEDMSYKVIHHSDPDARMIYYPPPEKEPDYGSGHQSVLLVFTLPSGGYATTVLYDIYGQHFKAGDFQDSEE</sequence>
<name>A0AC34QWE8_9BILA</name>
<proteinExistence type="predicted"/>
<evidence type="ECO:0000313" key="1">
    <source>
        <dbReference type="Proteomes" id="UP000887576"/>
    </source>
</evidence>
<evidence type="ECO:0000313" key="2">
    <source>
        <dbReference type="WBParaSite" id="JU765_v2.g20100.t2"/>
    </source>
</evidence>
<dbReference type="WBParaSite" id="JU765_v2.g20100.t2">
    <property type="protein sequence ID" value="JU765_v2.g20100.t2"/>
    <property type="gene ID" value="JU765_v2.g20100"/>
</dbReference>
<accession>A0AC34QWE8</accession>